<accession>A0ABT5K3V3</accession>
<evidence type="ECO:0000313" key="6">
    <source>
        <dbReference type="EMBL" id="MDC8759663.1"/>
    </source>
</evidence>
<name>A0ABT5K3V3_9BURK</name>
<sequence>MNACGRGGKNRTTTQAGEGRFRLAPVAHAIALALAASGAVLDARAQQAFSGAWFSAKGATQNTAAATGRLPNGAPAAPLTSPLGQQQQASQQLQRSIDNLGLVARAIAAQQAAQAAARQAGLKDAPVPEGLADGGLKVDTGSLTAGWLNAKAPQQTVADGRTTVSIEQTKDKAILNWESFNVGKDTTLVFQQQRDWAVLNRVNDPLARPSQIQGQIKGDGTVLIVNRNGVVFSGGSQVDTRNLVAAAAGIADSQFLARGIYGADAIVPTFTDALGKIDVRAGARIATRAPTSETQGGGYVLLLGSEVSNAGEIASAKGQTLLAAGDHFIIRKGVGSDGNAASTTRGNEVAPRFNADSLAGKVVNSGLIVAREGDVTLAGRALRQDGVALATTSVNTRGTLHLLNSAADAQGKVALGKGATTAVVLEDDGKSTALDSQRDALLKSSAELDKLRDTTPAGAFDNLSLLADRRDQSRVEIVSGGDIVFEGGALTLATGGQIAASAGRRSFVADGAQMDVSGAVGVKLAMDSNNIKVNVQGNEQRDAAENRDSGKLINANVWIDRRKLTYVPAGTGGYAGERWYTAGGLLEVGGYLGNQGHGIGEWSAQGGTITLGGKEVVTQAGSTINLSGGSLDVQTGYLNQTWLKGADGRLYNANQAPADTLFTGVYRGSEVEHARWGKDATEYHNNPLVGRQRQLENGYTAGRDAGTLIVSAPTAVLEGDIVARVFNGAQQGGARAATADAYKQSQTAVAQAGTLALGRYSALGRVGLFDTEVRFGDVGQTTRQMAAADALGAERIGTLWLDSSLLSGQRLGAVDVATAGTVTLSGAVTLADGGRFEATAAVVDFGADVTAHGGKVNASNIFQSAIKELAPRALSKDGVAAIVLRDGATLDLSGLRSNLAVQPDQASRLAYLDGGAVRFESTRGVATQRGSLIDVSSGAALLANGKQRGGRGGSVALLADSAATAGNDKGELALDGAIRAHGVLGGGTLALASGTAIHIGAGPTAPDALRLDAARLQSGFSRYDINGHAGVTVLPGAQVDVAVPVLRHVPGSAEVALELWTPPQFQFDGVKRQVLQRQGADLVLRSQRRPTEGGNIVIGAGASVSVDAGRSISLLGGGMSSIVVDGALNAWGGNIAIDIDGPPANSPVNLSQKAHTRSVWISGGGVLDVAARAQTATDERGRRYGTVRQGGNIAIGGAHDWEGKGEAAASDIAIVVRPGALLDASGAGATVDLAAGDAWRPVQLASDGGEIVLKSAHSLYLDGALRARAGGAGAAGGTLAVALAAPVFSVSYQPDDAVRAQRELRVSQTHQMSGLSAGLLPGQADAALVYGAGRLSAERIGQGGFGNLSLLVDGTLSFEGDVRLATQQSMRLYAGSYALADGAPADAQVHLASSHLRLAAATRQAKDSEVLFGVGWRNGASERASEARFTATADLVEVRDRVGFGAHGQIGMKDGTAQTIDRRGFDAVDIVSRGDLRLLGGSTGRGLSGATTTELATLGDMSISAAQIYPASGVDAQIVAGYGDGRTLDIRRYGDTQAAAPLSVFGSLTLGAATVRQGGVLRAPLGRLLLGRDSRGASTAHAGLVELRAGSLTSVSGAGVLMPYGGTVDGIAYDYAGKPVAARPLGGAGITLAGDSVVGHDGAVLDLSGGGELTGAAFVSGRGGSVDILRTPLANANPAFGVSKASNAVYAIVPGLGAAYAPVAADAGAGAPMVGRQLTLKQDVAGLKAGTYTLMPSNYALLPGAFRVEVGAAGGQDGVVNAAGPSFVAPGYLGVANTDILAALPNQVIVTPAAAVRKYATYNETSYAGFVAADAARRGGLRGALPADAGSLRLDYDAVRTVAGQSMLQFGGKALFKPAAGGFGGTLEVKATDVEVLANGTAPTPAFFGASLRAADLNAFGAERMLVGGSLDMAPGDNFATFKASARNVTLRGGAQLRAAEVFLLTSAPWGGIVVEQGASINTTGMGKPSYDAANGLVYSAGVASVLGVSNGVINLLPPTSSGGMAPGSIDIGKCAAAPCTGDTTLYGEGTLAIATDKSFTLAENARYGAKNLLLSVSALNLGSNAALDRAAAAGQLPVGLSLNQGVLDRLLSGNAGAGVPAVESLILNARESVNIYGAVALNTLNPAGAKSAVGRLVLGTPAIYGYGAAGDKASITTDEFIWTGSAPQSTGYTGYYLPNHPGAAIGALLGDSTLDISARRILFGYGPQTQPGTGLPAQRLALGFGAVRLNASEQLSANGKGTLEVYHRQGAYLAGQGYQYTGGDLFITAPLLTGEAASVNRITAGGALDVRAPAGAAAAAAVDALGAELQLAGRSVRVDSAVALPSGKLTLSATDALTLGEHARIDLAGRAVKFFEQTRHSWGGDLVLNSRDGDIVQHAGSSIDLSAGKHRGGTLSAVALGAGAGRIDLAGSILGGGGGEHDAGGTMVPYDAAEISLRAQTLADFAGLNARLNTGKVFGARRFQIKQGDLLIGDELKARRVDVAVDGGKLTVNGRIDASGVQVGSIRLAARGDLLLNGALDAHGSGLRVDSYGKIIDSPNRATVELTTREGTLALGSGASVDLRAGTATPKGNDGAARGTLSLNAPRLGGAGDGSGEHANDVALSVAGRPAIAGAASVAVNAFRSYDDAPLASLPDVSGKRPQLITQTYLDDIDADNGLYIDAALANADLGRRLAGLGAYHLRPGVEIVSAAGNPGGNLTVAGDLDLSGYRYGPGANRADPARRGYGEPGVLVIRAGGDLSVHGSINDGFAPPPATPDDRGWYLSETRRFGGDALTPYGGDIVVGVDGVALEAGTLFPRDAVLNYDLPAAALTLPAGTVVPVEATLTDAHTLRAGTVLAAPVYRVDGSVALAAGAVLAADVTLDVGMKLGAGTVLRGDAAVAALVWPKGVKLPMAMAAGASIALPRGALIPSMTKVELLNDEPVKLRPESAGKQGQNWALAPMLGEGSTSWDLQLNAGADLGSADRRAVNPLSSASLLLGDTHSMTRVVTKLGGTGFVFGPNNQGFPVGTPVGQKWLDDGNCDSVPGSCVIDPSRIAMSWGPEAPGWSSDFVVGQPVPEWALFYCELSPETCVAVVKPARDVTTYTLLSPMFSVLRTGTGDLDMTAAGDLRMQSPFGIYTAGTRAAAILDAGGVNRYNQPRGQTDGSPIGKQSADYGAALAGYQAWYPEHGGNVGIAVGRDVIGDVWAGFSPPERSQTPSAGVGNWLWRQGTGSTAGGAAAIPAAWWINFGAYAPAQPGDASSEPYIVGFTGVGTLGGGNLTIAAGGNAGATARRGDINAADYPRSQALVAAVGGSGRVADDGTLTLTGGGDLRIRAGGAVNPALDALQNATSIVDNRQRLDLNGALINLRGMTTLAAGAIGAVKLRYRELLDQRPGYDGDAGDVRPIDPFTPTIGVSSGGINVVPGDSAFYLDTMGDLVLATAADAGRVYTPNKSAFTTRGVQYKNGGQSWFSLWTERTAINLFSAGGNLTPNTDIADGKVSLGNTDKGDTVIVYPSILRATAASGSVYFGYSAGPGSSTAPTERSLLLAPSSRGALEFLAGTSLFGGGLPVSMSGADTPLPTPFRPAFAGFTPGGNFVASSSNLSPNGSLTDGGFTSETVLGYLDRYPLFAFGPDTQGATALHAGDPSAALFYAVKGDILGLSSGMVHLASSTQQFPWYRAATAARVQAGRDIVGGSSLFVHNNANDVSLVQAGRDILYANIKVAGPGTLEMAAGRNLLQENRASVVSIGALVQGDSRPGADIAMTAGAGAKGPDYSALAKRYLDPANVADAAAPLAGQAGKVAKSYAPELGAWLKHRFAFQGTAAESLAYFNGLAPEQQRIFLRSVYFAELREGGREYNNVDSKRYGSFLRGREMIATLFPDRDADGKLIARSGDIVMYGGSGVHTDFGGDIQMLAPGGQIVVGVQGEAPGGSAGVMTQGQGHIQLFSEGSLLLGLSRIMTTFGGDIFAWSEQGDINAGRGAKTTLVYTPPKRVYDNLGNVTLSPQVPSSGAGIATLAPIPEVPGGDIDLIAPLGTIDAGEAGIRVSGNVNIGAPQVLNAENILVKGAAAGIPTVAAVNVGALSNASAAASQATAAAQDVGQRERAAARKALPSIFTVRVTGFGGEAEEGGEAAKAPAGRPELQSGVAPRYEAAHPVQLLGLGGSYDAKQLALLTDEERRSLQER</sequence>
<keyword evidence="2" id="KW-0964">Secreted</keyword>
<evidence type="ECO:0000256" key="2">
    <source>
        <dbReference type="ARBA" id="ARBA00022525"/>
    </source>
</evidence>
<evidence type="ECO:0000259" key="5">
    <source>
        <dbReference type="SMART" id="SM00912"/>
    </source>
</evidence>
<feature type="domain" description="Filamentous haemagglutinin FhaB/tRNA nuclease CdiA-like TPS" evidence="5">
    <location>
        <begin position="138"/>
        <end position="254"/>
    </location>
</feature>
<gene>
    <name evidence="6" type="ORF">OIK44_18925</name>
</gene>
<dbReference type="InterPro" id="IPR008638">
    <property type="entry name" value="FhaB/CdiA-like_TPS"/>
</dbReference>
<feature type="region of interest" description="Disordered" evidence="4">
    <location>
        <begin position="65"/>
        <end position="88"/>
    </location>
</feature>
<comment type="caution">
    <text evidence="6">The sequence shown here is derived from an EMBL/GenBank/DDBJ whole genome shotgun (WGS) entry which is preliminary data.</text>
</comment>
<proteinExistence type="predicted"/>
<dbReference type="Pfam" id="PF05860">
    <property type="entry name" value="TPS"/>
    <property type="match status" value="1"/>
</dbReference>
<dbReference type="SMART" id="SM00912">
    <property type="entry name" value="Haemagg_act"/>
    <property type="match status" value="1"/>
</dbReference>
<keyword evidence="3" id="KW-0732">Signal</keyword>
<dbReference type="EMBL" id="JAQQXR010000007">
    <property type="protein sequence ID" value="MDC8759663.1"/>
    <property type="molecule type" value="Genomic_DNA"/>
</dbReference>
<dbReference type="InterPro" id="IPR050909">
    <property type="entry name" value="Bact_Autotransporter_VF"/>
</dbReference>
<evidence type="ECO:0000256" key="4">
    <source>
        <dbReference type="SAM" id="MobiDB-lite"/>
    </source>
</evidence>
<evidence type="ECO:0000256" key="1">
    <source>
        <dbReference type="ARBA" id="ARBA00004613"/>
    </source>
</evidence>
<dbReference type="RefSeq" id="WP_273672943.1">
    <property type="nucleotide sequence ID" value="NZ_JAQQXR010000007.1"/>
</dbReference>
<evidence type="ECO:0000256" key="3">
    <source>
        <dbReference type="ARBA" id="ARBA00022729"/>
    </source>
</evidence>
<dbReference type="Proteomes" id="UP001221208">
    <property type="component" value="Unassembled WGS sequence"/>
</dbReference>
<protein>
    <submittedName>
        <fullName evidence="6">Filamentous hemagglutinin family protein</fullName>
    </submittedName>
</protein>
<dbReference type="SUPFAM" id="SSF51126">
    <property type="entry name" value="Pectin lyase-like"/>
    <property type="match status" value="1"/>
</dbReference>
<dbReference type="InterPro" id="IPR011050">
    <property type="entry name" value="Pectin_lyase_fold/virulence"/>
</dbReference>
<dbReference type="InterPro" id="IPR021026">
    <property type="entry name" value="Filamn_hemagglutn_DUF3739"/>
</dbReference>
<evidence type="ECO:0000313" key="7">
    <source>
        <dbReference type="Proteomes" id="UP001221208"/>
    </source>
</evidence>
<organism evidence="6 7">
    <name type="scientific">Janthinobacterium fluminis</name>
    <dbReference type="NCBI Taxonomy" id="2987524"/>
    <lineage>
        <taxon>Bacteria</taxon>
        <taxon>Pseudomonadati</taxon>
        <taxon>Pseudomonadota</taxon>
        <taxon>Betaproteobacteria</taxon>
        <taxon>Burkholderiales</taxon>
        <taxon>Oxalobacteraceae</taxon>
        <taxon>Janthinobacterium</taxon>
    </lineage>
</organism>
<keyword evidence="7" id="KW-1185">Reference proteome</keyword>
<dbReference type="PANTHER" id="PTHR12338:SF8">
    <property type="entry name" value="HEME_HEMOPEXIN-BINDING PROTEIN"/>
    <property type="match status" value="1"/>
</dbReference>
<dbReference type="Pfam" id="PF12545">
    <property type="entry name" value="DUF3739"/>
    <property type="match status" value="1"/>
</dbReference>
<comment type="subcellular location">
    <subcellularLocation>
        <location evidence="1">Secreted</location>
    </subcellularLocation>
</comment>
<dbReference type="NCBIfam" id="TIGR01901">
    <property type="entry name" value="adhes_NPXG"/>
    <property type="match status" value="1"/>
</dbReference>
<dbReference type="Gene3D" id="2.160.20.10">
    <property type="entry name" value="Single-stranded right-handed beta-helix, Pectin lyase-like"/>
    <property type="match status" value="1"/>
</dbReference>
<dbReference type="PANTHER" id="PTHR12338">
    <property type="entry name" value="AUTOTRANSPORTER"/>
    <property type="match status" value="1"/>
</dbReference>
<dbReference type="InterPro" id="IPR012334">
    <property type="entry name" value="Pectin_lyas_fold"/>
</dbReference>
<reference evidence="6 7" key="1">
    <citation type="submission" date="2022-10" db="EMBL/GenBank/DDBJ databases">
        <title>Janthinobacterium sp. hw3 Genome sequencing.</title>
        <authorList>
            <person name="Park S."/>
        </authorList>
    </citation>
    <scope>NUCLEOTIDE SEQUENCE [LARGE SCALE GENOMIC DNA]</scope>
    <source>
        <strain evidence="7">hw3</strain>
    </source>
</reference>